<dbReference type="Proteomes" id="UP000499080">
    <property type="component" value="Unassembled WGS sequence"/>
</dbReference>
<proteinExistence type="predicted"/>
<keyword evidence="3" id="KW-1185">Reference proteome</keyword>
<sequence>MSSIASTLQVQVNDYKSSKMFDPFRPKTTTPANAPPKGYSVGSSPTGGSSGTPASASSGKSPMTTPASTPTPGSTPASGGSSGSKA</sequence>
<comment type="caution">
    <text evidence="2">The sequence shown here is derived from an EMBL/GenBank/DDBJ whole genome shotgun (WGS) entry which is preliminary data.</text>
</comment>
<feature type="region of interest" description="Disordered" evidence="1">
    <location>
        <begin position="1"/>
        <end position="86"/>
    </location>
</feature>
<reference evidence="2 3" key="1">
    <citation type="journal article" date="2019" name="Sci. Rep.">
        <title>Orb-weaving spider Araneus ventricosus genome elucidates the spidroin gene catalogue.</title>
        <authorList>
            <person name="Kono N."/>
            <person name="Nakamura H."/>
            <person name="Ohtoshi R."/>
            <person name="Moran D.A.P."/>
            <person name="Shinohara A."/>
            <person name="Yoshida Y."/>
            <person name="Fujiwara M."/>
            <person name="Mori M."/>
            <person name="Tomita M."/>
            <person name="Arakawa K."/>
        </authorList>
    </citation>
    <scope>NUCLEOTIDE SEQUENCE [LARGE SCALE GENOMIC DNA]</scope>
</reference>
<protein>
    <submittedName>
        <fullName evidence="2">Uncharacterized protein</fullName>
    </submittedName>
</protein>
<gene>
    <name evidence="2" type="ORF">AVEN_146142_1</name>
</gene>
<feature type="compositionally biased region" description="Basic and acidic residues" evidence="1">
    <location>
        <begin position="16"/>
        <end position="25"/>
    </location>
</feature>
<feature type="compositionally biased region" description="Low complexity" evidence="1">
    <location>
        <begin position="26"/>
        <end position="86"/>
    </location>
</feature>
<feature type="compositionally biased region" description="Polar residues" evidence="1">
    <location>
        <begin position="1"/>
        <end position="15"/>
    </location>
</feature>
<organism evidence="2 3">
    <name type="scientific">Araneus ventricosus</name>
    <name type="common">Orbweaver spider</name>
    <name type="synonym">Epeira ventricosa</name>
    <dbReference type="NCBI Taxonomy" id="182803"/>
    <lineage>
        <taxon>Eukaryota</taxon>
        <taxon>Metazoa</taxon>
        <taxon>Ecdysozoa</taxon>
        <taxon>Arthropoda</taxon>
        <taxon>Chelicerata</taxon>
        <taxon>Arachnida</taxon>
        <taxon>Araneae</taxon>
        <taxon>Araneomorphae</taxon>
        <taxon>Entelegynae</taxon>
        <taxon>Araneoidea</taxon>
        <taxon>Araneidae</taxon>
        <taxon>Araneus</taxon>
    </lineage>
</organism>
<dbReference type="EMBL" id="BGPR01000598">
    <property type="protein sequence ID" value="GBM27916.1"/>
    <property type="molecule type" value="Genomic_DNA"/>
</dbReference>
<name>A0A4Y2EI19_ARAVE</name>
<evidence type="ECO:0000256" key="1">
    <source>
        <dbReference type="SAM" id="MobiDB-lite"/>
    </source>
</evidence>
<accession>A0A4Y2EI19</accession>
<evidence type="ECO:0000313" key="3">
    <source>
        <dbReference type="Proteomes" id="UP000499080"/>
    </source>
</evidence>
<evidence type="ECO:0000313" key="2">
    <source>
        <dbReference type="EMBL" id="GBM27916.1"/>
    </source>
</evidence>
<dbReference type="AlphaFoldDB" id="A0A4Y2EI19"/>